<evidence type="ECO:0000256" key="1">
    <source>
        <dbReference type="SAM" id="Phobius"/>
    </source>
</evidence>
<comment type="caution">
    <text evidence="2">The sequence shown here is derived from an EMBL/GenBank/DDBJ whole genome shotgun (WGS) entry which is preliminary data.</text>
</comment>
<dbReference type="EMBL" id="PEYO01000005">
    <property type="protein sequence ID" value="PIU03838.1"/>
    <property type="molecule type" value="Genomic_DNA"/>
</dbReference>
<gene>
    <name evidence="2" type="ORF">COT44_00975</name>
</gene>
<evidence type="ECO:0008006" key="4">
    <source>
        <dbReference type="Google" id="ProtNLM"/>
    </source>
</evidence>
<organism evidence="2 3">
    <name type="scientific">Candidatus Shapirobacteria bacterium CG08_land_8_20_14_0_20_39_18</name>
    <dbReference type="NCBI Taxonomy" id="1974883"/>
    <lineage>
        <taxon>Bacteria</taxon>
        <taxon>Candidatus Shapironibacteriota</taxon>
    </lineage>
</organism>
<keyword evidence="1" id="KW-0472">Membrane</keyword>
<evidence type="ECO:0000313" key="3">
    <source>
        <dbReference type="Proteomes" id="UP000228996"/>
    </source>
</evidence>
<feature type="transmembrane region" description="Helical" evidence="1">
    <location>
        <begin position="93"/>
        <end position="113"/>
    </location>
</feature>
<feature type="transmembrane region" description="Helical" evidence="1">
    <location>
        <begin position="150"/>
        <end position="169"/>
    </location>
</feature>
<reference evidence="3" key="1">
    <citation type="submission" date="2017-09" db="EMBL/GenBank/DDBJ databases">
        <title>Depth-based differentiation of microbial function through sediment-hosted aquifers and enrichment of novel symbionts in the deep terrestrial subsurface.</title>
        <authorList>
            <person name="Probst A.J."/>
            <person name="Ladd B."/>
            <person name="Jarett J.K."/>
            <person name="Geller-Mcgrath D.E."/>
            <person name="Sieber C.M.K."/>
            <person name="Emerson J.B."/>
            <person name="Anantharaman K."/>
            <person name="Thomas B.C."/>
            <person name="Malmstrom R."/>
            <person name="Stieglmeier M."/>
            <person name="Klingl A."/>
            <person name="Woyke T."/>
            <person name="Ryan C.M."/>
            <person name="Banfield J.F."/>
        </authorList>
    </citation>
    <scope>NUCLEOTIDE SEQUENCE [LARGE SCALE GENOMIC DNA]</scope>
</reference>
<keyword evidence="1" id="KW-1133">Transmembrane helix</keyword>
<protein>
    <recommendedName>
        <fullName evidence="4">Glycosyltransferase RgtA/B/C/D-like domain-containing protein</fullName>
    </recommendedName>
</protein>
<proteinExistence type="predicted"/>
<name>A0A2M6XDU6_9BACT</name>
<accession>A0A2M6XDU6</accession>
<evidence type="ECO:0000313" key="2">
    <source>
        <dbReference type="EMBL" id="PIU03838.1"/>
    </source>
</evidence>
<keyword evidence="1" id="KW-0812">Transmembrane</keyword>
<dbReference type="AlphaFoldDB" id="A0A2M6XDU6"/>
<dbReference type="Proteomes" id="UP000228996">
    <property type="component" value="Unassembled WGS sequence"/>
</dbReference>
<feature type="transmembrane region" description="Helical" evidence="1">
    <location>
        <begin position="125"/>
        <end position="144"/>
    </location>
</feature>
<feature type="transmembrane region" description="Helical" evidence="1">
    <location>
        <begin position="12"/>
        <end position="33"/>
    </location>
</feature>
<sequence>MAKNYQKKILKNFSLIFFVLIGVFFRLFNLGLYPRLYNQEALVGWRAESILLTSKDELGRFLPLIFSSMSGYKFPFQTYFTAPFIRIFGLNEFAIRFPIALVGIASIFCFYQLLKHYFDNIGSIYSNITAFIFIIPFLFISGFYFKNRKWIITGLILILFSLPLYLNYFRSPGILLDLQVNKFSLLSDVTLSNSINTLREEKTILADLIWSEKSFIIKPSFL</sequence>